<dbReference type="Proteomes" id="UP001316189">
    <property type="component" value="Chromosome"/>
</dbReference>
<comment type="subcellular location">
    <subcellularLocation>
        <location evidence="1">Cell membrane</location>
        <topology evidence="1">Multi-pass membrane protein</topology>
    </subcellularLocation>
</comment>
<dbReference type="EMBL" id="CP101988">
    <property type="protein sequence ID" value="UUI74786.1"/>
    <property type="molecule type" value="Genomic_DNA"/>
</dbReference>
<feature type="domain" description="VTT" evidence="9">
    <location>
        <begin position="31"/>
        <end position="155"/>
    </location>
</feature>
<keyword evidence="11" id="KW-1185">Reference proteome</keyword>
<evidence type="ECO:0000256" key="8">
    <source>
        <dbReference type="SAM" id="Phobius"/>
    </source>
</evidence>
<gene>
    <name evidence="10" type="ORF">NP064_13475</name>
</gene>
<evidence type="ECO:0000256" key="7">
    <source>
        <dbReference type="SAM" id="MobiDB-lite"/>
    </source>
</evidence>
<keyword evidence="3" id="KW-1003">Cell membrane</keyword>
<dbReference type="PANTHER" id="PTHR42709:SF6">
    <property type="entry name" value="UNDECAPRENYL PHOSPHATE TRANSPORTER A"/>
    <property type="match status" value="1"/>
</dbReference>
<feature type="transmembrane region" description="Helical" evidence="8">
    <location>
        <begin position="167"/>
        <end position="188"/>
    </location>
</feature>
<accession>A0ABY5KZC7</accession>
<keyword evidence="4 8" id="KW-0812">Transmembrane</keyword>
<dbReference type="PANTHER" id="PTHR42709">
    <property type="entry name" value="ALKALINE PHOSPHATASE LIKE PROTEIN"/>
    <property type="match status" value="1"/>
</dbReference>
<feature type="transmembrane region" description="Helical" evidence="8">
    <location>
        <begin position="12"/>
        <end position="32"/>
    </location>
</feature>
<keyword evidence="5 8" id="KW-1133">Transmembrane helix</keyword>
<name>A0ABY5KZC7_9CELL</name>
<proteinExistence type="inferred from homology"/>
<keyword evidence="6 8" id="KW-0472">Membrane</keyword>
<evidence type="ECO:0000256" key="3">
    <source>
        <dbReference type="ARBA" id="ARBA00022475"/>
    </source>
</evidence>
<dbReference type="InterPro" id="IPR051311">
    <property type="entry name" value="DedA_domain"/>
</dbReference>
<organism evidence="10 11">
    <name type="scientific">Cellulomonas chengniuliangii</name>
    <dbReference type="NCBI Taxonomy" id="2968084"/>
    <lineage>
        <taxon>Bacteria</taxon>
        <taxon>Bacillati</taxon>
        <taxon>Actinomycetota</taxon>
        <taxon>Actinomycetes</taxon>
        <taxon>Micrococcales</taxon>
        <taxon>Cellulomonadaceae</taxon>
        <taxon>Cellulomonas</taxon>
    </lineage>
</organism>
<dbReference type="RefSeq" id="WP_227570341.1">
    <property type="nucleotide sequence ID" value="NZ_CP101988.1"/>
</dbReference>
<feature type="transmembrane region" description="Helical" evidence="8">
    <location>
        <begin position="52"/>
        <end position="73"/>
    </location>
</feature>
<evidence type="ECO:0000313" key="10">
    <source>
        <dbReference type="EMBL" id="UUI74786.1"/>
    </source>
</evidence>
<evidence type="ECO:0000256" key="6">
    <source>
        <dbReference type="ARBA" id="ARBA00023136"/>
    </source>
</evidence>
<dbReference type="Pfam" id="PF09335">
    <property type="entry name" value="VTT_dom"/>
    <property type="match status" value="1"/>
</dbReference>
<evidence type="ECO:0000313" key="11">
    <source>
        <dbReference type="Proteomes" id="UP001316189"/>
    </source>
</evidence>
<comment type="similarity">
    <text evidence="2">Belongs to the DedA family.</text>
</comment>
<feature type="region of interest" description="Disordered" evidence="7">
    <location>
        <begin position="199"/>
        <end position="222"/>
    </location>
</feature>
<feature type="compositionally biased region" description="Gly residues" evidence="7">
    <location>
        <begin position="210"/>
        <end position="222"/>
    </location>
</feature>
<feature type="transmembrane region" description="Helical" evidence="8">
    <location>
        <begin position="136"/>
        <end position="161"/>
    </location>
</feature>
<evidence type="ECO:0000256" key="1">
    <source>
        <dbReference type="ARBA" id="ARBA00004651"/>
    </source>
</evidence>
<sequence>MEDWLVHLVGSPWVYVALLAFVTIDGFFPPVPSESAVIALAALWASSGQPNVYLVAAVAAVGAFTGDQIAYTVGSKVDLHRVRLFRTARGRRSLAWAERALARRGAAFILAARYIPVGRVAVNMTAGSLGYPRGRFVALTAFAGATWATYGVFIGIGAGRWLGDHPVLAVVVGVVTGLLLGLLLDWLLRRLLPGSMETVRLDPPEHGGPATSGGPGDDAGRR</sequence>
<evidence type="ECO:0000256" key="2">
    <source>
        <dbReference type="ARBA" id="ARBA00010792"/>
    </source>
</evidence>
<protein>
    <submittedName>
        <fullName evidence="10">DedA family protein</fullName>
    </submittedName>
</protein>
<evidence type="ECO:0000256" key="5">
    <source>
        <dbReference type="ARBA" id="ARBA00022989"/>
    </source>
</evidence>
<evidence type="ECO:0000256" key="4">
    <source>
        <dbReference type="ARBA" id="ARBA00022692"/>
    </source>
</evidence>
<reference evidence="10 11" key="1">
    <citation type="submission" date="2022-07" db="EMBL/GenBank/DDBJ databases">
        <title>Novel species in genus cellulomonas.</title>
        <authorList>
            <person name="Ye L."/>
        </authorList>
    </citation>
    <scope>NUCLEOTIDE SEQUENCE [LARGE SCALE GENOMIC DNA]</scope>
    <source>
        <strain evidence="11">zg-Y338</strain>
    </source>
</reference>
<dbReference type="InterPro" id="IPR032816">
    <property type="entry name" value="VTT_dom"/>
</dbReference>
<evidence type="ECO:0000259" key="9">
    <source>
        <dbReference type="Pfam" id="PF09335"/>
    </source>
</evidence>